<dbReference type="GO" id="GO:0016358">
    <property type="term" value="P:dendrite development"/>
    <property type="evidence" value="ECO:0007669"/>
    <property type="project" value="UniProtKB-ARBA"/>
</dbReference>
<reference evidence="10" key="1">
    <citation type="submission" date="2019-06" db="EMBL/GenBank/DDBJ databases">
        <authorList>
            <consortium name="Wellcome Sanger Institute Data Sharing"/>
        </authorList>
    </citation>
    <scope>NUCLEOTIDE SEQUENCE [LARGE SCALE GENOMIC DNA]</scope>
</reference>
<dbReference type="GO" id="GO:0048646">
    <property type="term" value="P:anatomical structure formation involved in morphogenesis"/>
    <property type="evidence" value="ECO:0007669"/>
    <property type="project" value="UniProtKB-ARBA"/>
</dbReference>
<dbReference type="InterPro" id="IPR049883">
    <property type="entry name" value="NOTCH1_EGF-like"/>
</dbReference>
<feature type="disulfide bond" evidence="7">
    <location>
        <begin position="169"/>
        <end position="178"/>
    </location>
</feature>
<evidence type="ECO:0000256" key="7">
    <source>
        <dbReference type="PROSITE-ProRule" id="PRU00076"/>
    </source>
</evidence>
<dbReference type="InterPro" id="IPR018097">
    <property type="entry name" value="EGF_Ca-bd_CS"/>
</dbReference>
<dbReference type="Pfam" id="PF00008">
    <property type="entry name" value="EGF"/>
    <property type="match status" value="3"/>
</dbReference>
<feature type="domain" description="EGF-like" evidence="9">
    <location>
        <begin position="103"/>
        <end position="141"/>
    </location>
</feature>
<dbReference type="SMART" id="SM00181">
    <property type="entry name" value="EGF"/>
    <property type="match status" value="6"/>
</dbReference>
<dbReference type="Proteomes" id="UP000472263">
    <property type="component" value="Chromosome 4"/>
</dbReference>
<organism evidence="10 11">
    <name type="scientific">Myripristis murdjan</name>
    <name type="common">pinecone soldierfish</name>
    <dbReference type="NCBI Taxonomy" id="586833"/>
    <lineage>
        <taxon>Eukaryota</taxon>
        <taxon>Metazoa</taxon>
        <taxon>Chordata</taxon>
        <taxon>Craniata</taxon>
        <taxon>Vertebrata</taxon>
        <taxon>Euteleostomi</taxon>
        <taxon>Actinopterygii</taxon>
        <taxon>Neopterygii</taxon>
        <taxon>Teleostei</taxon>
        <taxon>Neoteleostei</taxon>
        <taxon>Acanthomorphata</taxon>
        <taxon>Holocentriformes</taxon>
        <taxon>Holocentridae</taxon>
        <taxon>Myripristis</taxon>
    </lineage>
</organism>
<feature type="domain" description="EGF-like" evidence="9">
    <location>
        <begin position="17"/>
        <end position="56"/>
    </location>
</feature>
<dbReference type="PANTHER" id="PTHR12916">
    <property type="entry name" value="CYTOCHROME C OXIDASE POLYPEPTIDE VIC-2"/>
    <property type="match status" value="1"/>
</dbReference>
<proteinExistence type="predicted"/>
<dbReference type="GO" id="GO:0005112">
    <property type="term" value="F:Notch binding"/>
    <property type="evidence" value="ECO:0007669"/>
    <property type="project" value="TreeGrafter"/>
</dbReference>
<dbReference type="InterPro" id="IPR000742">
    <property type="entry name" value="EGF"/>
</dbReference>
<evidence type="ECO:0000256" key="8">
    <source>
        <dbReference type="SAM" id="SignalP"/>
    </source>
</evidence>
<dbReference type="InterPro" id="IPR001881">
    <property type="entry name" value="EGF-like_Ca-bd_dom"/>
</dbReference>
<dbReference type="FunFam" id="2.10.25.10:FF:000125">
    <property type="entry name" value="Neurogenic locus notch protein-like"/>
    <property type="match status" value="1"/>
</dbReference>
<dbReference type="CDD" id="cd00054">
    <property type="entry name" value="EGF_CA"/>
    <property type="match status" value="3"/>
</dbReference>
<dbReference type="PROSITE" id="PS01187">
    <property type="entry name" value="EGF_CA"/>
    <property type="match status" value="1"/>
</dbReference>
<dbReference type="PROSITE" id="PS00010">
    <property type="entry name" value="ASX_HYDROXYL"/>
    <property type="match status" value="1"/>
</dbReference>
<dbReference type="PANTHER" id="PTHR12916:SF4">
    <property type="entry name" value="UNINFLATABLE, ISOFORM C"/>
    <property type="match status" value="1"/>
</dbReference>
<feature type="disulfide bond" evidence="7">
    <location>
        <begin position="209"/>
        <end position="218"/>
    </location>
</feature>
<dbReference type="GeneTree" id="ENSGT00940000155030"/>
<dbReference type="InterPro" id="IPR000152">
    <property type="entry name" value="EGF-type_Asp/Asn_hydroxyl_site"/>
</dbReference>
<dbReference type="PROSITE" id="PS50026">
    <property type="entry name" value="EGF_3"/>
    <property type="match status" value="6"/>
</dbReference>
<dbReference type="InterPro" id="IPR013032">
    <property type="entry name" value="EGF-like_CS"/>
</dbReference>
<dbReference type="GO" id="GO:0007219">
    <property type="term" value="P:Notch signaling pathway"/>
    <property type="evidence" value="ECO:0007669"/>
    <property type="project" value="TreeGrafter"/>
</dbReference>
<evidence type="ECO:0000256" key="1">
    <source>
        <dbReference type="ARBA" id="ARBA00022473"/>
    </source>
</evidence>
<sequence length="298" mass="31906">TVVVFIVVTLFMLPLWPALQCVDNVTPCVNNATCLNFSNGTGYCRCAPGFLGEYCHHKDPCHPGFCRNGGNCSVTVSAGVPVPGSPTCTCPLGYTGQFCDEPQNSTCYPNNPCANQGVCTLLPNDKYKCQCARGWTGPRCEREDSCLSSPCANGGTCSSLPGGRYTCSCPSGYTGQNCLNDTDECATAPSLCQNEGVCVNTPGSYKCNCASGYTGRHCETPYVPCSPSPCLNGGTCRPTSETSYLCHCLPGMEIQNQKCLNCYPPQIPNPKPYMNETKQAHSLLSRTHLLSITQQQKC</sequence>
<feature type="domain" description="EGF-like" evidence="9">
    <location>
        <begin position="57"/>
        <end position="100"/>
    </location>
</feature>
<evidence type="ECO:0000313" key="11">
    <source>
        <dbReference type="Proteomes" id="UP000472263"/>
    </source>
</evidence>
<dbReference type="PROSITE" id="PS01186">
    <property type="entry name" value="EGF_2"/>
    <property type="match status" value="5"/>
</dbReference>
<feature type="domain" description="EGF-like" evidence="9">
    <location>
        <begin position="181"/>
        <end position="219"/>
    </location>
</feature>
<dbReference type="PROSITE" id="PS00022">
    <property type="entry name" value="EGF_1"/>
    <property type="match status" value="5"/>
</dbReference>
<evidence type="ECO:0000256" key="3">
    <source>
        <dbReference type="ARBA" id="ARBA00022729"/>
    </source>
</evidence>
<dbReference type="SMART" id="SM00179">
    <property type="entry name" value="EGF_CA"/>
    <property type="match status" value="6"/>
</dbReference>
<dbReference type="Gene3D" id="2.10.25.10">
    <property type="entry name" value="Laminin"/>
    <property type="match status" value="6"/>
</dbReference>
<evidence type="ECO:0000256" key="4">
    <source>
        <dbReference type="ARBA" id="ARBA00022737"/>
    </source>
</evidence>
<keyword evidence="1" id="KW-0217">Developmental protein</keyword>
<feature type="disulfide bond" evidence="7">
    <location>
        <begin position="46"/>
        <end position="55"/>
    </location>
</feature>
<name>A0A667XG01_9TELE</name>
<dbReference type="Pfam" id="PF07645">
    <property type="entry name" value="EGF_CA"/>
    <property type="match status" value="1"/>
</dbReference>
<keyword evidence="5 7" id="KW-1015">Disulfide bond</keyword>
<dbReference type="AlphaFoldDB" id="A0A667XG01"/>
<dbReference type="GO" id="GO:0009887">
    <property type="term" value="P:animal organ morphogenesis"/>
    <property type="evidence" value="ECO:0007669"/>
    <property type="project" value="UniProtKB-ARBA"/>
</dbReference>
<keyword evidence="4" id="KW-0677">Repeat</keyword>
<evidence type="ECO:0000256" key="2">
    <source>
        <dbReference type="ARBA" id="ARBA00022536"/>
    </source>
</evidence>
<keyword evidence="11" id="KW-1185">Reference proteome</keyword>
<keyword evidence="6" id="KW-0325">Glycoprotein</keyword>
<feature type="chain" id="PRO_5025606847" description="EGF-like domain-containing protein" evidence="8">
    <location>
        <begin position="21"/>
        <end position="298"/>
    </location>
</feature>
<feature type="disulfide bond" evidence="7">
    <location>
        <begin position="90"/>
        <end position="99"/>
    </location>
</feature>
<reference evidence="10" key="3">
    <citation type="submission" date="2025-09" db="UniProtKB">
        <authorList>
            <consortium name="Ensembl"/>
        </authorList>
    </citation>
    <scope>IDENTIFICATION</scope>
</reference>
<keyword evidence="2 7" id="KW-0245">EGF-like domain</keyword>
<dbReference type="SUPFAM" id="SSF57196">
    <property type="entry name" value="EGF/Laminin"/>
    <property type="match status" value="6"/>
</dbReference>
<dbReference type="PRINTS" id="PR00010">
    <property type="entry name" value="EGFBLOOD"/>
</dbReference>
<evidence type="ECO:0000313" key="10">
    <source>
        <dbReference type="Ensembl" id="ENSMMDP00005013013.1"/>
    </source>
</evidence>
<keyword evidence="3 8" id="KW-0732">Signal</keyword>
<feature type="signal peptide" evidence="8">
    <location>
        <begin position="1"/>
        <end position="20"/>
    </location>
</feature>
<accession>A0A667XG01</accession>
<dbReference type="GO" id="GO:0043005">
    <property type="term" value="C:neuron projection"/>
    <property type="evidence" value="ECO:0007669"/>
    <property type="project" value="UniProtKB-ARBA"/>
</dbReference>
<evidence type="ECO:0000256" key="5">
    <source>
        <dbReference type="ARBA" id="ARBA00023157"/>
    </source>
</evidence>
<dbReference type="GO" id="GO:0048667">
    <property type="term" value="P:cell morphogenesis involved in neuron differentiation"/>
    <property type="evidence" value="ECO:0007669"/>
    <property type="project" value="UniProtKB-ARBA"/>
</dbReference>
<dbReference type="FunFam" id="2.10.25.10:FF:000066">
    <property type="entry name" value="FAT atypical cadherin 4"/>
    <property type="match status" value="1"/>
</dbReference>
<dbReference type="Ensembl" id="ENSMMDT00005013385.1">
    <property type="protein sequence ID" value="ENSMMDP00005013013.1"/>
    <property type="gene ID" value="ENSMMDG00005006814.1"/>
</dbReference>
<reference evidence="10" key="2">
    <citation type="submission" date="2025-08" db="UniProtKB">
        <authorList>
            <consortium name="Ensembl"/>
        </authorList>
    </citation>
    <scope>IDENTIFICATION</scope>
</reference>
<dbReference type="Pfam" id="PF12661">
    <property type="entry name" value="hEGF"/>
    <property type="match status" value="1"/>
</dbReference>
<protein>
    <recommendedName>
        <fullName evidence="9">EGF-like domain-containing protein</fullName>
    </recommendedName>
</protein>
<comment type="caution">
    <text evidence="7">Lacks conserved residue(s) required for the propagation of feature annotation.</text>
</comment>
<dbReference type="GO" id="GO:0001764">
    <property type="term" value="P:neuron migration"/>
    <property type="evidence" value="ECO:0007669"/>
    <property type="project" value="UniProtKB-ARBA"/>
</dbReference>
<evidence type="ECO:0000259" key="9">
    <source>
        <dbReference type="PROSITE" id="PS50026"/>
    </source>
</evidence>
<evidence type="ECO:0000256" key="6">
    <source>
        <dbReference type="ARBA" id="ARBA00023180"/>
    </source>
</evidence>
<dbReference type="GO" id="GO:0005509">
    <property type="term" value="F:calcium ion binding"/>
    <property type="evidence" value="ECO:0007669"/>
    <property type="project" value="InterPro"/>
</dbReference>
<feature type="domain" description="EGF-like" evidence="9">
    <location>
        <begin position="221"/>
        <end position="260"/>
    </location>
</feature>
<feature type="domain" description="EGF-like" evidence="9">
    <location>
        <begin position="142"/>
        <end position="179"/>
    </location>
</feature>
<dbReference type="FunFam" id="2.10.25.10:FF:000172">
    <property type="entry name" value="FAT atypical cadherin 3"/>
    <property type="match status" value="1"/>
</dbReference>
<feature type="disulfide bond" evidence="7">
    <location>
        <begin position="131"/>
        <end position="140"/>
    </location>
</feature>